<dbReference type="AlphaFoldDB" id="A0A511T408"/>
<accession>A0A511T408</accession>
<dbReference type="Proteomes" id="UP000183760">
    <property type="component" value="Unassembled WGS sequence"/>
</dbReference>
<name>A0A511T408_MYXFU</name>
<dbReference type="EMBL" id="BJXR01000030">
    <property type="protein sequence ID" value="GEN08906.1"/>
    <property type="molecule type" value="Genomic_DNA"/>
</dbReference>
<dbReference type="Proteomes" id="UP000321514">
    <property type="component" value="Unassembled WGS sequence"/>
</dbReference>
<keyword evidence="3" id="KW-1185">Reference proteome</keyword>
<protein>
    <submittedName>
        <fullName evidence="1">Uncharacterized protein</fullName>
    </submittedName>
</protein>
<sequence length="102" mass="11679">MARNENVNALLPVEVEFQKEKASALRRTGEKVEKALAALALAERELLASQGAARAARHARYREVRKEAELQRWNLMVQREACGIRNNRELDLVYPMPPLVRE</sequence>
<reference evidence="1 4" key="2">
    <citation type="submission" date="2019-07" db="EMBL/GenBank/DDBJ databases">
        <title>Whole genome shotgun sequence of Myxococcus fulvus NBRC 100333.</title>
        <authorList>
            <person name="Hosoyama A."/>
            <person name="Uohara A."/>
            <person name="Ohji S."/>
            <person name="Ichikawa N."/>
        </authorList>
    </citation>
    <scope>NUCLEOTIDE SEQUENCE [LARGE SCALE GENOMIC DNA]</scope>
    <source>
        <strain evidence="1 4">NBRC 100333</strain>
    </source>
</reference>
<evidence type="ECO:0000313" key="4">
    <source>
        <dbReference type="Proteomes" id="UP000321514"/>
    </source>
</evidence>
<dbReference type="EMBL" id="FOIB01000008">
    <property type="protein sequence ID" value="SEU28696.1"/>
    <property type="molecule type" value="Genomic_DNA"/>
</dbReference>
<reference evidence="2 3" key="1">
    <citation type="submission" date="2016-10" db="EMBL/GenBank/DDBJ databases">
        <authorList>
            <person name="Varghese N."/>
            <person name="Submissions S."/>
        </authorList>
    </citation>
    <scope>NUCLEOTIDE SEQUENCE [LARGE SCALE GENOMIC DNA]</scope>
    <source>
        <strain evidence="2 3">DSM 16525</strain>
    </source>
</reference>
<evidence type="ECO:0000313" key="1">
    <source>
        <dbReference type="EMBL" id="GEN08906.1"/>
    </source>
</evidence>
<dbReference type="OrthoDB" id="9814981at2"/>
<organism evidence="1 4">
    <name type="scientific">Myxococcus fulvus</name>
    <dbReference type="NCBI Taxonomy" id="33"/>
    <lineage>
        <taxon>Bacteria</taxon>
        <taxon>Pseudomonadati</taxon>
        <taxon>Myxococcota</taxon>
        <taxon>Myxococcia</taxon>
        <taxon>Myxococcales</taxon>
        <taxon>Cystobacterineae</taxon>
        <taxon>Myxococcaceae</taxon>
        <taxon>Myxococcus</taxon>
    </lineage>
</organism>
<comment type="caution">
    <text evidence="1">The sequence shown here is derived from an EMBL/GenBank/DDBJ whole genome shotgun (WGS) entry which is preliminary data.</text>
</comment>
<gene>
    <name evidence="1" type="ORF">MFU01_39430</name>
    <name evidence="2" type="ORF">SAMN05443572_10857</name>
</gene>
<evidence type="ECO:0000313" key="3">
    <source>
        <dbReference type="Proteomes" id="UP000183760"/>
    </source>
</evidence>
<evidence type="ECO:0000313" key="2">
    <source>
        <dbReference type="EMBL" id="SEU28696.1"/>
    </source>
</evidence>
<dbReference type="RefSeq" id="WP_046712645.1">
    <property type="nucleotide sequence ID" value="NZ_BJXR01000030.1"/>
</dbReference>
<proteinExistence type="predicted"/>